<gene>
    <name evidence="7" type="ORF">A2797_00385</name>
</gene>
<dbReference type="GO" id="GO:1990904">
    <property type="term" value="C:ribonucleoprotein complex"/>
    <property type="evidence" value="ECO:0007669"/>
    <property type="project" value="UniProtKB-KW"/>
</dbReference>
<dbReference type="GO" id="GO:0006412">
    <property type="term" value="P:translation"/>
    <property type="evidence" value="ECO:0007669"/>
    <property type="project" value="InterPro"/>
</dbReference>
<evidence type="ECO:0000313" key="7">
    <source>
        <dbReference type="EMBL" id="OGC53974.1"/>
    </source>
</evidence>
<proteinExistence type="inferred from homology"/>
<dbReference type="InterPro" id="IPR001854">
    <property type="entry name" value="Ribosomal_uL29"/>
</dbReference>
<dbReference type="EMBL" id="MEVC01000025">
    <property type="protein sequence ID" value="OGC53974.1"/>
    <property type="molecule type" value="Genomic_DNA"/>
</dbReference>
<feature type="compositionally biased region" description="Basic residues" evidence="6">
    <location>
        <begin position="11"/>
        <end position="22"/>
    </location>
</feature>
<organism evidence="7 8">
    <name type="scientific">candidate division WWE3 bacterium RIFCSPHIGHO2_01_FULL_48_15</name>
    <dbReference type="NCBI Taxonomy" id="1802619"/>
    <lineage>
        <taxon>Bacteria</taxon>
        <taxon>Katanobacteria</taxon>
    </lineage>
</organism>
<keyword evidence="2 7" id="KW-0689">Ribosomal protein</keyword>
<feature type="region of interest" description="Disordered" evidence="6">
    <location>
        <begin position="1"/>
        <end position="42"/>
    </location>
</feature>
<dbReference type="NCBIfam" id="TIGR00012">
    <property type="entry name" value="L29"/>
    <property type="match status" value="1"/>
</dbReference>
<protein>
    <recommendedName>
        <fullName evidence="4">Large ribosomal subunit protein uL29</fullName>
    </recommendedName>
    <alternativeName>
        <fullName evidence="5">50S ribosomal protein L29</fullName>
    </alternativeName>
</protein>
<evidence type="ECO:0000256" key="1">
    <source>
        <dbReference type="ARBA" id="ARBA00009254"/>
    </source>
</evidence>
<dbReference type="AlphaFoldDB" id="A0A1F4V9X8"/>
<dbReference type="InterPro" id="IPR036049">
    <property type="entry name" value="Ribosomal_uL29_sf"/>
</dbReference>
<dbReference type="Pfam" id="PF00831">
    <property type="entry name" value="Ribosomal_L29"/>
    <property type="match status" value="1"/>
</dbReference>
<dbReference type="GO" id="GO:0005840">
    <property type="term" value="C:ribosome"/>
    <property type="evidence" value="ECO:0007669"/>
    <property type="project" value="UniProtKB-KW"/>
</dbReference>
<evidence type="ECO:0000313" key="8">
    <source>
        <dbReference type="Proteomes" id="UP000179005"/>
    </source>
</evidence>
<comment type="caution">
    <text evidence="7">The sequence shown here is derived from an EMBL/GenBank/DDBJ whole genome shotgun (WGS) entry which is preliminary data.</text>
</comment>
<evidence type="ECO:0000256" key="3">
    <source>
        <dbReference type="ARBA" id="ARBA00023274"/>
    </source>
</evidence>
<evidence type="ECO:0000256" key="2">
    <source>
        <dbReference type="ARBA" id="ARBA00022980"/>
    </source>
</evidence>
<evidence type="ECO:0000256" key="4">
    <source>
        <dbReference type="ARBA" id="ARBA00035204"/>
    </source>
</evidence>
<comment type="similarity">
    <text evidence="1">Belongs to the universal ribosomal protein uL29 family.</text>
</comment>
<keyword evidence="3" id="KW-0687">Ribonucleoprotein</keyword>
<dbReference type="STRING" id="1802619.A2797_00385"/>
<sequence>MIFGIGEVPVKKRPAPTTRPKHRMSESDRSVGPKTPIGKPKPVVVGKQEETVAGIIDLEKMRKELAELKQKRITGSLPNGSLIAKKRKEIARTLTRIKTNAKKTT</sequence>
<dbReference type="GO" id="GO:0003735">
    <property type="term" value="F:structural constituent of ribosome"/>
    <property type="evidence" value="ECO:0007669"/>
    <property type="project" value="InterPro"/>
</dbReference>
<accession>A0A1F4V9X8</accession>
<name>A0A1F4V9X8_UNCKA</name>
<dbReference type="Proteomes" id="UP000179005">
    <property type="component" value="Unassembled WGS sequence"/>
</dbReference>
<evidence type="ECO:0000256" key="6">
    <source>
        <dbReference type="SAM" id="MobiDB-lite"/>
    </source>
</evidence>
<dbReference type="SUPFAM" id="SSF46561">
    <property type="entry name" value="Ribosomal protein L29 (L29p)"/>
    <property type="match status" value="1"/>
</dbReference>
<reference evidence="7 8" key="1">
    <citation type="journal article" date="2016" name="Nat. Commun.">
        <title>Thousands of microbial genomes shed light on interconnected biogeochemical processes in an aquifer system.</title>
        <authorList>
            <person name="Anantharaman K."/>
            <person name="Brown C.T."/>
            <person name="Hug L.A."/>
            <person name="Sharon I."/>
            <person name="Castelle C.J."/>
            <person name="Probst A.J."/>
            <person name="Thomas B.C."/>
            <person name="Singh A."/>
            <person name="Wilkins M.J."/>
            <person name="Karaoz U."/>
            <person name="Brodie E.L."/>
            <person name="Williams K.H."/>
            <person name="Hubbard S.S."/>
            <person name="Banfield J.F."/>
        </authorList>
    </citation>
    <scope>NUCLEOTIDE SEQUENCE [LARGE SCALE GENOMIC DNA]</scope>
</reference>
<dbReference type="Gene3D" id="1.10.287.310">
    <property type="match status" value="1"/>
</dbReference>
<evidence type="ECO:0000256" key="5">
    <source>
        <dbReference type="ARBA" id="ARBA00035476"/>
    </source>
</evidence>